<name>A0A177SVU6_PSEPU</name>
<dbReference type="InterPro" id="IPR008984">
    <property type="entry name" value="SMAD_FHA_dom_sf"/>
</dbReference>
<feature type="domain" description="Type VI secretion system FHA" evidence="2">
    <location>
        <begin position="260"/>
        <end position="437"/>
    </location>
</feature>
<dbReference type="InterPro" id="IPR046883">
    <property type="entry name" value="T6SS_FHA_C"/>
</dbReference>
<sequence>MTLDNANRRLLLVVDNPQVLQQGSTPRHLFDAKGGSIGSQHASWTLSDRHAAVKPRHCEVRYRDGGFMVIDRCGETRVNDQTQPLGTGIGGKLSDGDTLHIGPYQISVHLGSDLCEADDPDSHGAALGQVSGEFMTALPEAAPQEFAGEPHQPAGLAGFQALGERPGPDGLLDPLKALDVASGGPPDSLDSHHYGHTPMAAQADVATTRSEAVYGNPMHAPGEIFMPQQDNQHPAAQDWIQRQFSGQAQPAGLVEPLLDGIGATVGTVDELDAYALLNEAGRTLGALIRGLAALNVPVADDRQRISLAGRTLQPIEDNPLRLGQGYPETVRALFAAERSVVHLSPSAAVEESLEQIRRQQIAMHQAISAGLAALLQAFSPEQLEQRFQRYRPARGGQAATADWAWHMYGHYYEELKSGRQQGFDKLFWEVFEQAFDQALRAEA</sequence>
<evidence type="ECO:0000259" key="1">
    <source>
        <dbReference type="Pfam" id="PF00498"/>
    </source>
</evidence>
<dbReference type="Pfam" id="PF00498">
    <property type="entry name" value="FHA"/>
    <property type="match status" value="1"/>
</dbReference>
<organism evidence="3 4">
    <name type="scientific">Pseudomonas putida</name>
    <name type="common">Arthrobacter siderocapsulatus</name>
    <dbReference type="NCBI Taxonomy" id="303"/>
    <lineage>
        <taxon>Bacteria</taxon>
        <taxon>Pseudomonadati</taxon>
        <taxon>Pseudomonadota</taxon>
        <taxon>Gammaproteobacteria</taxon>
        <taxon>Pseudomonadales</taxon>
        <taxon>Pseudomonadaceae</taxon>
        <taxon>Pseudomonas</taxon>
    </lineage>
</organism>
<evidence type="ECO:0000259" key="2">
    <source>
        <dbReference type="Pfam" id="PF20232"/>
    </source>
</evidence>
<dbReference type="SUPFAM" id="SSF49879">
    <property type="entry name" value="SMAD/FHA domain"/>
    <property type="match status" value="1"/>
</dbReference>
<protein>
    <submittedName>
        <fullName evidence="3">Phosphopeptide-binding protein</fullName>
    </submittedName>
</protein>
<dbReference type="AlphaFoldDB" id="A0A177SVU6"/>
<dbReference type="NCBIfam" id="TIGR03354">
    <property type="entry name" value="VI_FHA"/>
    <property type="match status" value="1"/>
</dbReference>
<dbReference type="Pfam" id="PF20232">
    <property type="entry name" value="T6SS_FHA_C"/>
    <property type="match status" value="1"/>
</dbReference>
<dbReference type="CDD" id="cd00060">
    <property type="entry name" value="FHA"/>
    <property type="match status" value="1"/>
</dbReference>
<dbReference type="Proteomes" id="UP000077752">
    <property type="component" value="Unassembled WGS sequence"/>
</dbReference>
<dbReference type="InterPro" id="IPR000253">
    <property type="entry name" value="FHA_dom"/>
</dbReference>
<comment type="caution">
    <text evidence="3">The sequence shown here is derived from an EMBL/GenBank/DDBJ whole genome shotgun (WGS) entry which is preliminary data.</text>
</comment>
<reference evidence="3 4" key="1">
    <citation type="submission" date="2016-03" db="EMBL/GenBank/DDBJ databases">
        <title>Draft Genome Assembly of Pseudomonas putida strain CBF10-2.</title>
        <authorList>
            <person name="Iyer R.S."/>
            <person name="Damania A."/>
        </authorList>
    </citation>
    <scope>NUCLEOTIDE SEQUENCE [LARGE SCALE GENOMIC DNA]</scope>
    <source>
        <strain evidence="3 4">CBF10-2</strain>
    </source>
</reference>
<proteinExistence type="predicted"/>
<dbReference type="InterPro" id="IPR017735">
    <property type="entry name" value="T6SS_FHA"/>
</dbReference>
<evidence type="ECO:0000313" key="4">
    <source>
        <dbReference type="Proteomes" id="UP000077752"/>
    </source>
</evidence>
<gene>
    <name evidence="3" type="ORF">AYO28_06390</name>
</gene>
<dbReference type="Gene3D" id="2.60.200.20">
    <property type="match status" value="1"/>
</dbReference>
<evidence type="ECO:0000313" key="3">
    <source>
        <dbReference type="EMBL" id="OAI95132.1"/>
    </source>
</evidence>
<feature type="domain" description="FHA" evidence="1">
    <location>
        <begin position="37"/>
        <end position="102"/>
    </location>
</feature>
<dbReference type="RefSeq" id="WP_064301232.1">
    <property type="nucleotide sequence ID" value="NZ_LUCV01000003.1"/>
</dbReference>
<dbReference type="EMBL" id="LUCV01000003">
    <property type="protein sequence ID" value="OAI95132.1"/>
    <property type="molecule type" value="Genomic_DNA"/>
</dbReference>
<accession>A0A177SVU6</accession>